<dbReference type="AlphaFoldDB" id="A0A7C8J8T1"/>
<accession>A0A7C8J8T1</accession>
<protein>
    <submittedName>
        <fullName evidence="1">Uncharacterized protein</fullName>
    </submittedName>
</protein>
<evidence type="ECO:0000313" key="2">
    <source>
        <dbReference type="Proteomes" id="UP000475325"/>
    </source>
</evidence>
<dbReference type="Proteomes" id="UP000475325">
    <property type="component" value="Unassembled WGS sequence"/>
</dbReference>
<sequence length="88" mass="10548">MSPRQHRYVFLRYIFIIKGILRYTTALISMNHRAKELKMGPQQYSMIKTKPDSTKTNLWSWEITVIAYFQRTEIGKYTEDFVSCHRPS</sequence>
<dbReference type="EMBL" id="WIQW01000088">
    <property type="protein sequence ID" value="KAF3085691.1"/>
    <property type="molecule type" value="Genomic_DNA"/>
</dbReference>
<evidence type="ECO:0000313" key="1">
    <source>
        <dbReference type="EMBL" id="KAF3085691.1"/>
    </source>
</evidence>
<reference evidence="1 2" key="1">
    <citation type="submission" date="2019-06" db="EMBL/GenBank/DDBJ databases">
        <authorList>
            <person name="Palmer J.M."/>
        </authorList>
    </citation>
    <scope>NUCLEOTIDE SEQUENCE [LARGE SCALE GENOMIC DNA]</scope>
    <source>
        <strain evidence="1 2">TWF102</strain>
    </source>
</reference>
<organism evidence="1 2">
    <name type="scientific">Orbilia oligospora</name>
    <name type="common">Nematode-trapping fungus</name>
    <name type="synonym">Arthrobotrys oligospora</name>
    <dbReference type="NCBI Taxonomy" id="2813651"/>
    <lineage>
        <taxon>Eukaryota</taxon>
        <taxon>Fungi</taxon>
        <taxon>Dikarya</taxon>
        <taxon>Ascomycota</taxon>
        <taxon>Pezizomycotina</taxon>
        <taxon>Orbiliomycetes</taxon>
        <taxon>Orbiliales</taxon>
        <taxon>Orbiliaceae</taxon>
        <taxon>Orbilia</taxon>
    </lineage>
</organism>
<comment type="caution">
    <text evidence="1">The sequence shown here is derived from an EMBL/GenBank/DDBJ whole genome shotgun (WGS) entry which is preliminary data.</text>
</comment>
<name>A0A7C8J8T1_ORBOL</name>
<gene>
    <name evidence="1" type="ORF">TWF102_012034</name>
</gene>
<proteinExistence type="predicted"/>